<gene>
    <name evidence="6" type="ORF">J4E96_03475</name>
</gene>
<dbReference type="PANTHER" id="PTHR45947:SF3">
    <property type="entry name" value="SULFOQUINOVOSYL TRANSFERASE SQD2"/>
    <property type="match status" value="1"/>
</dbReference>
<evidence type="ECO:0000259" key="5">
    <source>
        <dbReference type="Pfam" id="PF13579"/>
    </source>
</evidence>
<dbReference type="Pfam" id="PF13579">
    <property type="entry name" value="Glyco_trans_4_4"/>
    <property type="match status" value="1"/>
</dbReference>
<dbReference type="GO" id="GO:1901137">
    <property type="term" value="P:carbohydrate derivative biosynthetic process"/>
    <property type="evidence" value="ECO:0007669"/>
    <property type="project" value="UniProtKB-ARBA"/>
</dbReference>
<dbReference type="InterPro" id="IPR001296">
    <property type="entry name" value="Glyco_trans_1"/>
</dbReference>
<reference evidence="6" key="1">
    <citation type="submission" date="2021-03" db="EMBL/GenBank/DDBJ databases">
        <title>Pengzhenrongella sicca gen. nov., sp. nov., a new member of suborder Micrococcineae isolated from High-Arctic tundra soil.</title>
        <authorList>
            <person name="Peng F."/>
        </authorList>
    </citation>
    <scope>NUCLEOTIDE SEQUENCE</scope>
    <source>
        <strain evidence="6">LRZ-2</strain>
    </source>
</reference>
<keyword evidence="2" id="KW-0328">Glycosyltransferase</keyword>
<evidence type="ECO:0000256" key="2">
    <source>
        <dbReference type="ARBA" id="ARBA00022676"/>
    </source>
</evidence>
<evidence type="ECO:0000313" key="6">
    <source>
        <dbReference type="EMBL" id="QTE30093.1"/>
    </source>
</evidence>
<evidence type="ECO:0000259" key="4">
    <source>
        <dbReference type="Pfam" id="PF00534"/>
    </source>
</evidence>
<dbReference type="SUPFAM" id="SSF53756">
    <property type="entry name" value="UDP-Glycosyltransferase/glycogen phosphorylase"/>
    <property type="match status" value="1"/>
</dbReference>
<dbReference type="Gene3D" id="3.40.50.2000">
    <property type="entry name" value="Glycogen Phosphorylase B"/>
    <property type="match status" value="2"/>
</dbReference>
<feature type="domain" description="Glycosyltransferase subfamily 4-like N-terminal" evidence="5">
    <location>
        <begin position="15"/>
        <end position="172"/>
    </location>
</feature>
<evidence type="ECO:0000256" key="3">
    <source>
        <dbReference type="ARBA" id="ARBA00022679"/>
    </source>
</evidence>
<sequence>MHLVHVANAYAPGSGGIRTTAHALGAGYQRAGHDFTLVVPGDRTRVEVLPWGRRVSVRAPRVPGTGGYRVMTDLRAIRDVLNRLEPDRLEVSDRLTLRGLGRWASAAGVPSVVLAHERLDGILRAFTPLTGRQAERLADRHNAGTAARFDRVVTTTRFGGQEFARLGIPTHHVPLGVDLAQFHPGADADAGSLGTDAGHLAPAGAAARAGAEPRAPLLVLCSRLSKEKRPDLAIDALRELRRLGRPARLVIAGSGPLAHRLRRHAAGLPVTFVGHLADRAAVAALLGSADVVLAPGPVETFGLAALEALACGTPVVAANTSAVAELLRGDAGRAADPEPRALAAAVDELLRVPASQRRAAARRRAEEYGWPRTTDAMLALHGLGSVTSHRTR</sequence>
<dbReference type="PANTHER" id="PTHR45947">
    <property type="entry name" value="SULFOQUINOVOSYL TRANSFERASE SQD2"/>
    <property type="match status" value="1"/>
</dbReference>
<dbReference type="Proteomes" id="UP000663937">
    <property type="component" value="Chromosome"/>
</dbReference>
<organism evidence="6 7">
    <name type="scientific">Pengzhenrongella sicca</name>
    <dbReference type="NCBI Taxonomy" id="2819238"/>
    <lineage>
        <taxon>Bacteria</taxon>
        <taxon>Bacillati</taxon>
        <taxon>Actinomycetota</taxon>
        <taxon>Actinomycetes</taxon>
        <taxon>Micrococcales</taxon>
        <taxon>Pengzhenrongella</taxon>
    </lineage>
</organism>
<feature type="domain" description="Glycosyl transferase family 1" evidence="4">
    <location>
        <begin position="214"/>
        <end position="361"/>
    </location>
</feature>
<dbReference type="KEGG" id="psic:J4E96_03475"/>
<evidence type="ECO:0000256" key="1">
    <source>
        <dbReference type="ARBA" id="ARBA00021292"/>
    </source>
</evidence>
<dbReference type="Pfam" id="PF00534">
    <property type="entry name" value="Glycos_transf_1"/>
    <property type="match status" value="1"/>
</dbReference>
<keyword evidence="3" id="KW-0808">Transferase</keyword>
<proteinExistence type="predicted"/>
<dbReference type="InterPro" id="IPR028098">
    <property type="entry name" value="Glyco_trans_4-like_N"/>
</dbReference>
<dbReference type="AlphaFoldDB" id="A0A8A4ZGL4"/>
<evidence type="ECO:0000313" key="7">
    <source>
        <dbReference type="Proteomes" id="UP000663937"/>
    </source>
</evidence>
<dbReference type="InterPro" id="IPR050194">
    <property type="entry name" value="Glycosyltransferase_grp1"/>
</dbReference>
<accession>A0A8A4ZGL4</accession>
<protein>
    <recommendedName>
        <fullName evidence="1">D-inositol 3-phosphate glycosyltransferase</fullName>
    </recommendedName>
</protein>
<name>A0A8A4ZGL4_9MICO</name>
<keyword evidence="7" id="KW-1185">Reference proteome</keyword>
<dbReference type="EMBL" id="CP071868">
    <property type="protein sequence ID" value="QTE30093.1"/>
    <property type="molecule type" value="Genomic_DNA"/>
</dbReference>
<dbReference type="RefSeq" id="WP_227424409.1">
    <property type="nucleotide sequence ID" value="NZ_CP071868.1"/>
</dbReference>
<dbReference type="GO" id="GO:0016757">
    <property type="term" value="F:glycosyltransferase activity"/>
    <property type="evidence" value="ECO:0007669"/>
    <property type="project" value="UniProtKB-KW"/>
</dbReference>